<evidence type="ECO:0000256" key="6">
    <source>
        <dbReference type="ARBA" id="ARBA00037589"/>
    </source>
</evidence>
<dbReference type="GO" id="GO:0006780">
    <property type="term" value="P:uroporphyrinogen III biosynthetic process"/>
    <property type="evidence" value="ECO:0007669"/>
    <property type="project" value="UniProtKB-UniRule"/>
</dbReference>
<evidence type="ECO:0000256" key="3">
    <source>
        <dbReference type="ARBA" id="ARBA00013109"/>
    </source>
</evidence>
<organism evidence="11 12">
    <name type="scientific">Pseudolactococcus insecticola</name>
    <dbReference type="NCBI Taxonomy" id="2709158"/>
    <lineage>
        <taxon>Bacteria</taxon>
        <taxon>Bacillati</taxon>
        <taxon>Bacillota</taxon>
        <taxon>Bacilli</taxon>
        <taxon>Lactobacillales</taxon>
        <taxon>Streptococcaceae</taxon>
        <taxon>Pseudolactococcus</taxon>
    </lineage>
</organism>
<gene>
    <name evidence="11" type="ORF">Hs20B_03320</name>
</gene>
<evidence type="ECO:0000256" key="4">
    <source>
        <dbReference type="ARBA" id="ARBA00023239"/>
    </source>
</evidence>
<feature type="domain" description="Tetrapyrrole biosynthesis uroporphyrinogen III synthase" evidence="10">
    <location>
        <begin position="21"/>
        <end position="211"/>
    </location>
</feature>
<dbReference type="EMBL" id="BLLH01000001">
    <property type="protein sequence ID" value="GFH39934.1"/>
    <property type="molecule type" value="Genomic_DNA"/>
</dbReference>
<evidence type="ECO:0000256" key="5">
    <source>
        <dbReference type="ARBA" id="ARBA00023244"/>
    </source>
</evidence>
<dbReference type="CDD" id="cd06578">
    <property type="entry name" value="HemD"/>
    <property type="match status" value="1"/>
</dbReference>
<evidence type="ECO:0000256" key="8">
    <source>
        <dbReference type="ARBA" id="ARBA00048617"/>
    </source>
</evidence>
<dbReference type="Pfam" id="PF02602">
    <property type="entry name" value="HEM4"/>
    <property type="match status" value="1"/>
</dbReference>
<evidence type="ECO:0000256" key="1">
    <source>
        <dbReference type="ARBA" id="ARBA00004772"/>
    </source>
</evidence>
<dbReference type="UniPathway" id="UPA00251">
    <property type="reaction ID" value="UER00320"/>
</dbReference>
<dbReference type="InterPro" id="IPR036108">
    <property type="entry name" value="4pyrrol_syn_uPrphyn_synt_sf"/>
</dbReference>
<dbReference type="AlphaFoldDB" id="A0A6A0B6J8"/>
<accession>A0A6A0B6J8</accession>
<dbReference type="GO" id="GO:0006782">
    <property type="term" value="P:protoporphyrinogen IX biosynthetic process"/>
    <property type="evidence" value="ECO:0007669"/>
    <property type="project" value="UniProtKB-UniRule"/>
</dbReference>
<dbReference type="InterPro" id="IPR003754">
    <property type="entry name" value="4pyrrol_synth_uPrphyn_synth"/>
</dbReference>
<dbReference type="InterPro" id="IPR039793">
    <property type="entry name" value="UROS/Hem4"/>
</dbReference>
<comment type="pathway">
    <text evidence="1 9">Porphyrin-containing compound metabolism; protoporphyrin-IX biosynthesis; coproporphyrinogen-III from 5-aminolevulinate: step 3/4.</text>
</comment>
<comment type="function">
    <text evidence="6 9">Catalyzes cyclization of the linear tetrapyrrole, hydroxymethylbilane, to the macrocyclic uroporphyrinogen III.</text>
</comment>
<evidence type="ECO:0000256" key="7">
    <source>
        <dbReference type="ARBA" id="ARBA00040167"/>
    </source>
</evidence>
<proteinExistence type="inferred from homology"/>
<dbReference type="RefSeq" id="WP_172354964.1">
    <property type="nucleotide sequence ID" value="NZ_BLLH01000001.1"/>
</dbReference>
<evidence type="ECO:0000259" key="10">
    <source>
        <dbReference type="Pfam" id="PF02602"/>
    </source>
</evidence>
<keyword evidence="5 9" id="KW-0627">Porphyrin biosynthesis</keyword>
<dbReference type="Proteomes" id="UP000475928">
    <property type="component" value="Unassembled WGS sequence"/>
</dbReference>
<dbReference type="PANTHER" id="PTHR38042">
    <property type="entry name" value="UROPORPHYRINOGEN-III SYNTHASE, CHLOROPLASTIC"/>
    <property type="match status" value="1"/>
</dbReference>
<dbReference type="PANTHER" id="PTHR38042:SF1">
    <property type="entry name" value="UROPORPHYRINOGEN-III SYNTHASE, CHLOROPLASTIC"/>
    <property type="match status" value="1"/>
</dbReference>
<name>A0A6A0B6J8_9LACT</name>
<dbReference type="SUPFAM" id="SSF69618">
    <property type="entry name" value="HemD-like"/>
    <property type="match status" value="1"/>
</dbReference>
<comment type="similarity">
    <text evidence="2 9">Belongs to the uroporphyrinogen-III synthase family.</text>
</comment>
<protein>
    <recommendedName>
        <fullName evidence="7 9">Uroporphyrinogen-III synthase</fullName>
        <ecNumber evidence="3 9">4.2.1.75</ecNumber>
    </recommendedName>
</protein>
<dbReference type="GO" id="GO:0004852">
    <property type="term" value="F:uroporphyrinogen-III synthase activity"/>
    <property type="evidence" value="ECO:0007669"/>
    <property type="project" value="UniProtKB-UniRule"/>
</dbReference>
<reference evidence="11 12" key="1">
    <citation type="submission" date="2020-02" db="EMBL/GenBank/DDBJ databases">
        <title>Draft genome sequence of Lactococcus sp. Hs20B0-1.</title>
        <authorList>
            <person name="Noda S."/>
            <person name="Yuki M."/>
            <person name="Ohkuma M."/>
        </authorList>
    </citation>
    <scope>NUCLEOTIDE SEQUENCE [LARGE SCALE GENOMIC DNA]</scope>
    <source>
        <strain evidence="11 12">Hs20B0-1</strain>
    </source>
</reference>
<evidence type="ECO:0000313" key="11">
    <source>
        <dbReference type="EMBL" id="GFH39934.1"/>
    </source>
</evidence>
<evidence type="ECO:0000313" key="12">
    <source>
        <dbReference type="Proteomes" id="UP000475928"/>
    </source>
</evidence>
<dbReference type="Gene3D" id="3.40.50.10090">
    <property type="match status" value="1"/>
</dbReference>
<evidence type="ECO:0000256" key="9">
    <source>
        <dbReference type="RuleBase" id="RU366031"/>
    </source>
</evidence>
<keyword evidence="4 9" id="KW-0456">Lyase</keyword>
<comment type="catalytic activity">
    <reaction evidence="8 9">
        <text>hydroxymethylbilane = uroporphyrinogen III + H2O</text>
        <dbReference type="Rhea" id="RHEA:18965"/>
        <dbReference type="ChEBI" id="CHEBI:15377"/>
        <dbReference type="ChEBI" id="CHEBI:57308"/>
        <dbReference type="ChEBI" id="CHEBI:57845"/>
        <dbReference type="EC" id="4.2.1.75"/>
    </reaction>
</comment>
<keyword evidence="12" id="KW-1185">Reference proteome</keyword>
<dbReference type="EC" id="4.2.1.75" evidence="3 9"/>
<evidence type="ECO:0000256" key="2">
    <source>
        <dbReference type="ARBA" id="ARBA00008133"/>
    </source>
</evidence>
<comment type="caution">
    <text evidence="11">The sequence shown here is derived from an EMBL/GenBank/DDBJ whole genome shotgun (WGS) entry which is preliminary data.</text>
</comment>
<sequence length="215" mass="23856">MMTKIIYTGVARDLARKKEFLAVHGFELLSVPLIEIEAVAFDESAFTGLTWLILTSQTPLTYLSLVFLSHKKIAVIGDETKKAVEKLGLNVDFVSAQPTKKALVQGFGQIQAGDSVFYPKSNLADDFIDRQLPNVTSQVVYQNLLPKPAAETLKMAVKQAKTVFLTSPSTWQRFKASLPDADLTEFDFYTQGITTQKMVQKAGFSAQMITKKNPE</sequence>